<feature type="non-terminal residue" evidence="1">
    <location>
        <position position="42"/>
    </location>
</feature>
<reference evidence="1 2" key="1">
    <citation type="submission" date="2021-06" db="EMBL/GenBank/DDBJ databases">
        <authorList>
            <person name="Kallberg Y."/>
            <person name="Tangrot J."/>
            <person name="Rosling A."/>
        </authorList>
    </citation>
    <scope>NUCLEOTIDE SEQUENCE [LARGE SCALE GENOMIC DNA]</scope>
    <source>
        <strain evidence="1 2">120-4 pot B 10/14</strain>
    </source>
</reference>
<keyword evidence="2" id="KW-1185">Reference proteome</keyword>
<evidence type="ECO:0000313" key="2">
    <source>
        <dbReference type="Proteomes" id="UP000789901"/>
    </source>
</evidence>
<protein>
    <submittedName>
        <fullName evidence="1">10896_t:CDS:1</fullName>
    </submittedName>
</protein>
<gene>
    <name evidence="1" type="ORF">GMARGA_LOCUS26451</name>
</gene>
<dbReference type="EMBL" id="CAJVQB010030835">
    <property type="protein sequence ID" value="CAG8816097.1"/>
    <property type="molecule type" value="Genomic_DNA"/>
</dbReference>
<sequence>MNFAETSDCDGGYTTVHKFPDDVILLFFQQCFLTGTHKSQPE</sequence>
<comment type="caution">
    <text evidence="1">The sequence shown here is derived from an EMBL/GenBank/DDBJ whole genome shotgun (WGS) entry which is preliminary data.</text>
</comment>
<dbReference type="Proteomes" id="UP000789901">
    <property type="component" value="Unassembled WGS sequence"/>
</dbReference>
<accession>A0ABN7W4Z7</accession>
<name>A0ABN7W4Z7_GIGMA</name>
<organism evidence="1 2">
    <name type="scientific">Gigaspora margarita</name>
    <dbReference type="NCBI Taxonomy" id="4874"/>
    <lineage>
        <taxon>Eukaryota</taxon>
        <taxon>Fungi</taxon>
        <taxon>Fungi incertae sedis</taxon>
        <taxon>Mucoromycota</taxon>
        <taxon>Glomeromycotina</taxon>
        <taxon>Glomeromycetes</taxon>
        <taxon>Diversisporales</taxon>
        <taxon>Gigasporaceae</taxon>
        <taxon>Gigaspora</taxon>
    </lineage>
</organism>
<evidence type="ECO:0000313" key="1">
    <source>
        <dbReference type="EMBL" id="CAG8816097.1"/>
    </source>
</evidence>
<proteinExistence type="predicted"/>